<dbReference type="Proteomes" id="UP000199373">
    <property type="component" value="Unassembled WGS sequence"/>
</dbReference>
<dbReference type="Pfam" id="PF12895">
    <property type="entry name" value="ANAPC3"/>
    <property type="match status" value="1"/>
</dbReference>
<organism evidence="2 3">
    <name type="scientific">Prevotella aff. ruminicola Tc2-24</name>
    <dbReference type="NCBI Taxonomy" id="81582"/>
    <lineage>
        <taxon>Bacteria</taxon>
        <taxon>Pseudomonadati</taxon>
        <taxon>Bacteroidota</taxon>
        <taxon>Bacteroidia</taxon>
        <taxon>Bacteroidales</taxon>
        <taxon>Prevotellaceae</taxon>
        <taxon>Prevotella</taxon>
    </lineage>
</organism>
<dbReference type="SUPFAM" id="SSF48452">
    <property type="entry name" value="TPR-like"/>
    <property type="match status" value="3"/>
</dbReference>
<dbReference type="InterPro" id="IPR019734">
    <property type="entry name" value="TPR_rpt"/>
</dbReference>
<dbReference type="Gene3D" id="1.25.40.10">
    <property type="entry name" value="Tetratricopeptide repeat domain"/>
    <property type="match status" value="2"/>
</dbReference>
<gene>
    <name evidence="2" type="ORF">SAMN04487850_0605</name>
</gene>
<dbReference type="SMART" id="SM00028">
    <property type="entry name" value="TPR"/>
    <property type="match status" value="8"/>
</dbReference>
<dbReference type="PANTHER" id="PTHR12558">
    <property type="entry name" value="CELL DIVISION CYCLE 16,23,27"/>
    <property type="match status" value="1"/>
</dbReference>
<protein>
    <submittedName>
        <fullName evidence="2">Tetratricopeptide repeat-containing protein</fullName>
    </submittedName>
</protein>
<evidence type="ECO:0000313" key="2">
    <source>
        <dbReference type="EMBL" id="SEV86885.1"/>
    </source>
</evidence>
<evidence type="ECO:0000256" key="1">
    <source>
        <dbReference type="PROSITE-ProRule" id="PRU00339"/>
    </source>
</evidence>
<name>A0A1I0MEQ4_9BACT</name>
<dbReference type="AlphaFoldDB" id="A0A1I0MEQ4"/>
<dbReference type="RefSeq" id="WP_091899665.1">
    <property type="nucleotide sequence ID" value="NZ_FOIQ01000001.1"/>
</dbReference>
<dbReference type="InterPro" id="IPR011990">
    <property type="entry name" value="TPR-like_helical_dom_sf"/>
</dbReference>
<keyword evidence="1" id="KW-0802">TPR repeat</keyword>
<evidence type="ECO:0000313" key="3">
    <source>
        <dbReference type="Proteomes" id="UP000199373"/>
    </source>
</evidence>
<dbReference type="PANTHER" id="PTHR12558:SF13">
    <property type="entry name" value="CELL DIVISION CYCLE PROTEIN 27 HOMOLOG"/>
    <property type="match status" value="1"/>
</dbReference>
<dbReference type="Pfam" id="PF13181">
    <property type="entry name" value="TPR_8"/>
    <property type="match status" value="1"/>
</dbReference>
<proteinExistence type="predicted"/>
<reference evidence="2 3" key="1">
    <citation type="submission" date="2016-10" db="EMBL/GenBank/DDBJ databases">
        <authorList>
            <person name="de Groot N.N."/>
        </authorList>
    </citation>
    <scope>NUCLEOTIDE SEQUENCE [LARGE SCALE GENOMIC DNA]</scope>
    <source>
        <strain evidence="2 3">TC2-24</strain>
    </source>
</reference>
<feature type="repeat" description="TPR" evidence="1">
    <location>
        <begin position="342"/>
        <end position="375"/>
    </location>
</feature>
<accession>A0A1I0MEQ4</accession>
<keyword evidence="3" id="KW-1185">Reference proteome</keyword>
<dbReference type="EMBL" id="FOIQ01000001">
    <property type="protein sequence ID" value="SEV86885.1"/>
    <property type="molecule type" value="Genomic_DNA"/>
</dbReference>
<dbReference type="PROSITE" id="PS50005">
    <property type="entry name" value="TPR"/>
    <property type="match status" value="1"/>
</dbReference>
<sequence>MTDDTAYFESKEFKDILRKYEESVESGHAIYMDADDLADIADYYQYHNRQEEACQAVNLALEFNPDAVGPLLFKGREALFKNDFDTAKTYAERILAADYLEGLYFQGEMMICEGHIEEADEFFREHQKDVMADEHTDYAYDVANIFSDYDAFEKAFEWIMRTKGDGSDDFKELLAHTLFGLGKYKDSERIFNELIDHNPYSSRYWNALANAQYMSEDYGAAITSSEYAIAINPDDTEGLLSKANSLYNLENYDIALSFYRKYSDKVPHDEAGYLHQGMCLINLGRYEEAIQALLEGEKAAGDASPYLSEIYQEQAFAHCELHKTEAALYYIDKAQSMPCDHVNLEVARGHILLADERLEEAERAFRKALQLSSNSERTMLRIIVSLFDNGYLHSSYHLFKIFLQHVSDDWNEGYSYMAICCLEMKKTDEFLSFIKIAAEKNPKEAKLVLSPYFPQGMAPEEYYEYMLNKIKQNEV</sequence>